<comment type="subcellular location">
    <subcellularLocation>
        <location evidence="1 11">Cell outer membrane</location>
        <topology evidence="1 11">Multi-pass membrane protein</topology>
    </subcellularLocation>
</comment>
<evidence type="ECO:0000256" key="2">
    <source>
        <dbReference type="ARBA" id="ARBA00008143"/>
    </source>
</evidence>
<dbReference type="Proteomes" id="UP000249482">
    <property type="component" value="Unassembled WGS sequence"/>
</dbReference>
<keyword evidence="8 11" id="KW-0472">Membrane</keyword>
<dbReference type="EMBL" id="QKWZ01000830">
    <property type="protein sequence ID" value="PZT63682.1"/>
    <property type="molecule type" value="Genomic_DNA"/>
</dbReference>
<keyword evidence="7" id="KW-0798">TonB box</keyword>
<dbReference type="InterPro" id="IPR036942">
    <property type="entry name" value="Beta-barrel_TonB_sf"/>
</dbReference>
<accession>A0A2W6P5C3</accession>
<dbReference type="GO" id="GO:0044718">
    <property type="term" value="P:siderophore transmembrane transport"/>
    <property type="evidence" value="ECO:0007669"/>
    <property type="project" value="TreeGrafter"/>
</dbReference>
<feature type="non-terminal residue" evidence="14">
    <location>
        <position position="1"/>
    </location>
</feature>
<evidence type="ECO:0000256" key="10">
    <source>
        <dbReference type="ARBA" id="ARBA00023237"/>
    </source>
</evidence>
<evidence type="ECO:0000256" key="9">
    <source>
        <dbReference type="ARBA" id="ARBA00023170"/>
    </source>
</evidence>
<dbReference type="SUPFAM" id="SSF56935">
    <property type="entry name" value="Porins"/>
    <property type="match status" value="1"/>
</dbReference>
<dbReference type="GO" id="GO:0015344">
    <property type="term" value="F:siderophore uptake transmembrane transporter activity"/>
    <property type="evidence" value="ECO:0007669"/>
    <property type="project" value="TreeGrafter"/>
</dbReference>
<name>A0A2W6P5C3_ECOLX</name>
<keyword evidence="3 11" id="KW-0813">Transport</keyword>
<dbReference type="PROSITE" id="PS01156">
    <property type="entry name" value="TONB_DEPENDENT_REC_2"/>
    <property type="match status" value="1"/>
</dbReference>
<keyword evidence="4 11" id="KW-1134">Transmembrane beta strand</keyword>
<organism evidence="14 15">
    <name type="scientific">Escherichia coli</name>
    <dbReference type="NCBI Taxonomy" id="562"/>
    <lineage>
        <taxon>Bacteria</taxon>
        <taxon>Pseudomonadati</taxon>
        <taxon>Pseudomonadota</taxon>
        <taxon>Gammaproteobacteria</taxon>
        <taxon>Enterobacterales</taxon>
        <taxon>Enterobacteriaceae</taxon>
        <taxon>Escherichia</taxon>
    </lineage>
</organism>
<evidence type="ECO:0000256" key="3">
    <source>
        <dbReference type="ARBA" id="ARBA00022448"/>
    </source>
</evidence>
<feature type="domain" description="TonB-dependent receptor-like beta-barrel" evidence="13">
    <location>
        <begin position="1"/>
        <end position="161"/>
    </location>
</feature>
<dbReference type="PROSITE" id="PS52016">
    <property type="entry name" value="TONB_DEPENDENT_REC_3"/>
    <property type="match status" value="1"/>
</dbReference>
<keyword evidence="5 11" id="KW-0812">Transmembrane</keyword>
<evidence type="ECO:0000256" key="1">
    <source>
        <dbReference type="ARBA" id="ARBA00004571"/>
    </source>
</evidence>
<gene>
    <name evidence="14" type="ORF">DNQ45_24940</name>
</gene>
<dbReference type="InterPro" id="IPR000531">
    <property type="entry name" value="Beta-barrel_TonB"/>
</dbReference>
<evidence type="ECO:0000256" key="5">
    <source>
        <dbReference type="ARBA" id="ARBA00022692"/>
    </source>
</evidence>
<dbReference type="Gene3D" id="2.40.170.20">
    <property type="entry name" value="TonB-dependent receptor, beta-barrel domain"/>
    <property type="match status" value="1"/>
</dbReference>
<evidence type="ECO:0000256" key="8">
    <source>
        <dbReference type="ARBA" id="ARBA00023136"/>
    </source>
</evidence>
<comment type="similarity">
    <text evidence="2">Belongs to the TonB-dependent receptor family. Hemoglobin/haptoglobin binding protein subfamily.</text>
</comment>
<dbReference type="PANTHER" id="PTHR30069">
    <property type="entry name" value="TONB-DEPENDENT OUTER MEMBRANE RECEPTOR"/>
    <property type="match status" value="1"/>
</dbReference>
<dbReference type="Pfam" id="PF00593">
    <property type="entry name" value="TonB_dep_Rec_b-barrel"/>
    <property type="match status" value="1"/>
</dbReference>
<reference evidence="14 15" key="1">
    <citation type="submission" date="2018-06" db="EMBL/GenBank/DDBJ databases">
        <title>Draft genome sequence of mcr-1-harboring Escherichia coli isolated from wound infection of a hospitalized patient, in Bolivia.</title>
        <authorList>
            <person name="Munoz M.E."/>
            <person name="Moura Q."/>
            <person name="Ventura P.R.M."/>
            <person name="Bustos L.R."/>
            <person name="Ovando B.G."/>
            <person name="Terrazas D.I.V."/>
            <person name="Yarhui N.B."/>
            <person name="Cerdeira L."/>
            <person name="Lincopan N."/>
        </authorList>
    </citation>
    <scope>NUCLEOTIDE SEQUENCE [LARGE SCALE GENOMIC DNA]</scope>
    <source>
        <strain evidence="14 15">EcMLT</strain>
    </source>
</reference>
<evidence type="ECO:0000313" key="15">
    <source>
        <dbReference type="Proteomes" id="UP000249482"/>
    </source>
</evidence>
<evidence type="ECO:0000313" key="14">
    <source>
        <dbReference type="EMBL" id="PZT63682.1"/>
    </source>
</evidence>
<keyword evidence="9 14" id="KW-0675">Receptor</keyword>
<keyword evidence="6" id="KW-0732">Signal</keyword>
<feature type="short sequence motif" description="TonB C-terminal box" evidence="12">
    <location>
        <begin position="170"/>
        <end position="187"/>
    </location>
</feature>
<dbReference type="PANTHER" id="PTHR30069:SF29">
    <property type="entry name" value="HEMOGLOBIN AND HEMOGLOBIN-HAPTOGLOBIN-BINDING PROTEIN 1-RELATED"/>
    <property type="match status" value="1"/>
</dbReference>
<evidence type="ECO:0000259" key="13">
    <source>
        <dbReference type="Pfam" id="PF00593"/>
    </source>
</evidence>
<evidence type="ECO:0000256" key="6">
    <source>
        <dbReference type="ARBA" id="ARBA00022729"/>
    </source>
</evidence>
<dbReference type="InterPro" id="IPR010917">
    <property type="entry name" value="TonB_rcpt_CS"/>
</dbReference>
<evidence type="ECO:0000256" key="11">
    <source>
        <dbReference type="PROSITE-ProRule" id="PRU01360"/>
    </source>
</evidence>
<proteinExistence type="inferred from homology"/>
<keyword evidence="10 11" id="KW-0998">Cell outer membrane</keyword>
<evidence type="ECO:0000256" key="4">
    <source>
        <dbReference type="ARBA" id="ARBA00022452"/>
    </source>
</evidence>
<dbReference type="GO" id="GO:0009279">
    <property type="term" value="C:cell outer membrane"/>
    <property type="evidence" value="ECO:0007669"/>
    <property type="project" value="UniProtKB-SubCell"/>
</dbReference>
<sequence length="187" mass="20649">LKPERARGVDLTWNGAFTRDWGFEVSVYYNRVSDAILSHNIDADTIQNQNSGTVDYSGLDAGIKGKISNILDVGLSYALIHADAKRKDIGKITDLPTQTMTAWMTLKPWEPLSVTLSEEARSSSYSNSDGSQKAAGFAVTHIRADYTLGHGFSVNASVNNLFDTQYAYSEGFIEEGRNFWAGVEYTF</sequence>
<dbReference type="InterPro" id="IPR039426">
    <property type="entry name" value="TonB-dep_rcpt-like"/>
</dbReference>
<evidence type="ECO:0000256" key="12">
    <source>
        <dbReference type="PROSITE-ProRule" id="PRU10144"/>
    </source>
</evidence>
<dbReference type="AlphaFoldDB" id="A0A2W6P5C3"/>
<evidence type="ECO:0000256" key="7">
    <source>
        <dbReference type="ARBA" id="ARBA00023077"/>
    </source>
</evidence>
<protein>
    <submittedName>
        <fullName evidence="14">TonB-dependent receptor</fullName>
    </submittedName>
</protein>
<comment type="caution">
    <text evidence="14">The sequence shown here is derived from an EMBL/GenBank/DDBJ whole genome shotgun (WGS) entry which is preliminary data.</text>
</comment>